<accession>A0AAE1K930</accession>
<dbReference type="Proteomes" id="UP001286313">
    <property type="component" value="Unassembled WGS sequence"/>
</dbReference>
<feature type="coiled-coil region" evidence="1">
    <location>
        <begin position="281"/>
        <end position="315"/>
    </location>
</feature>
<organism evidence="3 4">
    <name type="scientific">Petrolisthes cinctipes</name>
    <name type="common">Flat porcelain crab</name>
    <dbReference type="NCBI Taxonomy" id="88211"/>
    <lineage>
        <taxon>Eukaryota</taxon>
        <taxon>Metazoa</taxon>
        <taxon>Ecdysozoa</taxon>
        <taxon>Arthropoda</taxon>
        <taxon>Crustacea</taxon>
        <taxon>Multicrustacea</taxon>
        <taxon>Malacostraca</taxon>
        <taxon>Eumalacostraca</taxon>
        <taxon>Eucarida</taxon>
        <taxon>Decapoda</taxon>
        <taxon>Pleocyemata</taxon>
        <taxon>Anomura</taxon>
        <taxon>Galatheoidea</taxon>
        <taxon>Porcellanidae</taxon>
        <taxon>Petrolisthes</taxon>
    </lineage>
</organism>
<evidence type="ECO:0000313" key="4">
    <source>
        <dbReference type="Proteomes" id="UP001286313"/>
    </source>
</evidence>
<dbReference type="PANTHER" id="PTHR10773:SF19">
    <property type="match status" value="1"/>
</dbReference>
<gene>
    <name evidence="3" type="ORF">Pcinc_028321</name>
</gene>
<reference evidence="3" key="1">
    <citation type="submission" date="2023-10" db="EMBL/GenBank/DDBJ databases">
        <title>Genome assemblies of two species of porcelain crab, Petrolisthes cinctipes and Petrolisthes manimaculis (Anomura: Porcellanidae).</title>
        <authorList>
            <person name="Angst P."/>
        </authorList>
    </citation>
    <scope>NUCLEOTIDE SEQUENCE</scope>
    <source>
        <strain evidence="3">PB745_01</strain>
        <tissue evidence="3">Gill</tissue>
    </source>
</reference>
<protein>
    <submittedName>
        <fullName evidence="3">Uncharacterized protein</fullName>
    </submittedName>
</protein>
<feature type="region of interest" description="Disordered" evidence="2">
    <location>
        <begin position="1"/>
        <end position="35"/>
    </location>
</feature>
<comment type="caution">
    <text evidence="3">The sequence shown here is derived from an EMBL/GenBank/DDBJ whole genome shotgun (WGS) entry which is preliminary data.</text>
</comment>
<name>A0AAE1K930_PETCI</name>
<dbReference type="EMBL" id="JAWQEG010003459">
    <property type="protein sequence ID" value="KAK3866123.1"/>
    <property type="molecule type" value="Genomic_DNA"/>
</dbReference>
<evidence type="ECO:0000256" key="2">
    <source>
        <dbReference type="SAM" id="MobiDB-lite"/>
    </source>
</evidence>
<sequence length="405" mass="46177">MDNSGSDSSASDTEGPPPSPGVAGPSQGRKRASNHEGWKRVLAKAKLNKGEAYISPASQRAIPQRVIGAPCRDGCFTKVTQAGVHSIFHHFWGLADYNPQNAYIQKMIDVMPVKRKRTEAEVSRRSVTRVYHVSYNNIRTKMCLPGFMAVHGITKKRIDNAIRKMTHTATPLLDLRGRHKSANKIGGRKAGRIRQHIRLLPAMTSHYSRAKAPNRLYLDSTLNIRKLYDIYLTWMSEQFPQEERVSFHYYSDVFTCEFNIGFEPPKVDTCTICDTLQMALSNATIEQKAEQQAKLDDHKREAKKAQDFMKRLQDDNNLETRAVCMDLQQILPTPKLHTSVAYYKRKLWTYNFCIHNLKTKYLLALMPANKQPFYNNIIDAHTAGITEDIPTDEDADDLDELLTYE</sequence>
<feature type="compositionally biased region" description="Polar residues" evidence="2">
    <location>
        <begin position="1"/>
        <end position="12"/>
    </location>
</feature>
<proteinExistence type="predicted"/>
<evidence type="ECO:0000256" key="1">
    <source>
        <dbReference type="SAM" id="Coils"/>
    </source>
</evidence>
<dbReference type="AlphaFoldDB" id="A0AAE1K930"/>
<keyword evidence="4" id="KW-1185">Reference proteome</keyword>
<evidence type="ECO:0000313" key="3">
    <source>
        <dbReference type="EMBL" id="KAK3866123.1"/>
    </source>
</evidence>
<dbReference type="PANTHER" id="PTHR10773">
    <property type="entry name" value="DNA-DIRECTED RNA POLYMERASES I, II, AND III SUBUNIT RPABC2"/>
    <property type="match status" value="1"/>
</dbReference>
<keyword evidence="1" id="KW-0175">Coiled coil</keyword>